<protein>
    <submittedName>
        <fullName evidence="2">Nitrogen fixation protein FixH</fullName>
    </submittedName>
</protein>
<evidence type="ECO:0000256" key="1">
    <source>
        <dbReference type="SAM" id="Phobius"/>
    </source>
</evidence>
<feature type="transmembrane region" description="Helical" evidence="1">
    <location>
        <begin position="16"/>
        <end position="35"/>
    </location>
</feature>
<keyword evidence="3" id="KW-1185">Reference proteome</keyword>
<gene>
    <name evidence="2" type="primary">fixH</name>
    <name evidence="2" type="ORF">GCM10011309_22050</name>
</gene>
<proteinExistence type="predicted"/>
<dbReference type="Pfam" id="PF05751">
    <property type="entry name" value="FixH"/>
    <property type="match status" value="1"/>
</dbReference>
<dbReference type="InterPro" id="IPR018037">
    <property type="entry name" value="FixH_proteobacterial"/>
</dbReference>
<keyword evidence="1" id="KW-0812">Transmembrane</keyword>
<evidence type="ECO:0000313" key="3">
    <source>
        <dbReference type="Proteomes" id="UP000600865"/>
    </source>
</evidence>
<dbReference type="Proteomes" id="UP000600865">
    <property type="component" value="Unassembled WGS sequence"/>
</dbReference>
<keyword evidence="1" id="KW-1133">Transmembrane helix</keyword>
<dbReference type="EMBL" id="BMYV01000002">
    <property type="protein sequence ID" value="GGX71436.1"/>
    <property type="molecule type" value="Genomic_DNA"/>
</dbReference>
<reference evidence="2 3" key="1">
    <citation type="journal article" date="2014" name="Int. J. Syst. Evol. Microbiol.">
        <title>Complete genome sequence of Corynebacterium casei LMG S-19264T (=DSM 44701T), isolated from a smear-ripened cheese.</title>
        <authorList>
            <consortium name="US DOE Joint Genome Institute (JGI-PGF)"/>
            <person name="Walter F."/>
            <person name="Albersmeier A."/>
            <person name="Kalinowski J."/>
            <person name="Ruckert C."/>
        </authorList>
    </citation>
    <scope>NUCLEOTIDE SEQUENCE [LARGE SCALE GENOMIC DNA]</scope>
    <source>
        <strain evidence="2 3">KCTC 23968</strain>
    </source>
</reference>
<comment type="caution">
    <text evidence="2">The sequence shown here is derived from an EMBL/GenBank/DDBJ whole genome shotgun (WGS) entry which is preliminary data.</text>
</comment>
<organism evidence="2 3">
    <name type="scientific">Litorimonas cladophorae</name>
    <dbReference type="NCBI Taxonomy" id="1220491"/>
    <lineage>
        <taxon>Bacteria</taxon>
        <taxon>Pseudomonadati</taxon>
        <taxon>Pseudomonadota</taxon>
        <taxon>Alphaproteobacteria</taxon>
        <taxon>Maricaulales</taxon>
        <taxon>Robiginitomaculaceae</taxon>
    </lineage>
</organism>
<dbReference type="AlphaFoldDB" id="A0A918KSD3"/>
<sequence length="163" mass="18323">MAKQEKKQKELTGRHVLLMVVAFFGVIFAINAYFITAAVTSFRGEDVKGSYRQGLEYNQQLETRRAEGQLGWSASYNVINTETDSPRVIVALKKKSSPLANLDISGTLRHPTDTKMDKTVSFVETKSGQYEMVEPLPSGQWQLRATATDGADTFNFQHDLWTK</sequence>
<dbReference type="InterPro" id="IPR008620">
    <property type="entry name" value="FixH"/>
</dbReference>
<evidence type="ECO:0000313" key="2">
    <source>
        <dbReference type="EMBL" id="GGX71436.1"/>
    </source>
</evidence>
<accession>A0A918KSD3</accession>
<dbReference type="PIRSF" id="PIRSF011386">
    <property type="entry name" value="FixH"/>
    <property type="match status" value="1"/>
</dbReference>
<dbReference type="RefSeq" id="WP_189585707.1">
    <property type="nucleotide sequence ID" value="NZ_BMYV01000002.1"/>
</dbReference>
<keyword evidence="1" id="KW-0472">Membrane</keyword>
<name>A0A918KSD3_9PROT</name>